<name>A0A1Q5PV40_9ACTO</name>
<dbReference type="InParanoid" id="A0A1Q5PV40"/>
<evidence type="ECO:0000313" key="2">
    <source>
        <dbReference type="EMBL" id="OKL51295.1"/>
    </source>
</evidence>
<reference evidence="3" key="1">
    <citation type="submission" date="2016-12" db="EMBL/GenBank/DDBJ databases">
        <authorList>
            <person name="Meng X."/>
        </authorList>
    </citation>
    <scope>NUCLEOTIDE SEQUENCE [LARGE SCALE GENOMIC DNA]</scope>
    <source>
        <strain evidence="3">DSM 20732</strain>
    </source>
</reference>
<evidence type="ECO:0008006" key="4">
    <source>
        <dbReference type="Google" id="ProtNLM"/>
    </source>
</evidence>
<keyword evidence="3" id="KW-1185">Reference proteome</keyword>
<organism evidence="2 3">
    <name type="scientific">Buchananella hordeovulneris</name>
    <dbReference type="NCBI Taxonomy" id="52770"/>
    <lineage>
        <taxon>Bacteria</taxon>
        <taxon>Bacillati</taxon>
        <taxon>Actinomycetota</taxon>
        <taxon>Actinomycetes</taxon>
        <taxon>Actinomycetales</taxon>
        <taxon>Actinomycetaceae</taxon>
        <taxon>Buchananella</taxon>
    </lineage>
</organism>
<dbReference type="Proteomes" id="UP000185612">
    <property type="component" value="Unassembled WGS sequence"/>
</dbReference>
<proteinExistence type="predicted"/>
<evidence type="ECO:0000256" key="1">
    <source>
        <dbReference type="SAM" id="MobiDB-lite"/>
    </source>
</evidence>
<dbReference type="OrthoDB" id="5362408at2"/>
<gene>
    <name evidence="2" type="ORF">BSZ40_08280</name>
</gene>
<protein>
    <recommendedName>
        <fullName evidence="4">TIGR03986 family CRISPR-associated RAMP protein</fullName>
    </recommendedName>
</protein>
<evidence type="ECO:0000313" key="3">
    <source>
        <dbReference type="Proteomes" id="UP000185612"/>
    </source>
</evidence>
<dbReference type="STRING" id="52770.BSZ40_08280"/>
<dbReference type="RefSeq" id="WP_073825155.1">
    <property type="nucleotide sequence ID" value="NZ_JAUNKL010000027.1"/>
</dbReference>
<dbReference type="EMBL" id="MQVS01000008">
    <property type="protein sequence ID" value="OKL51295.1"/>
    <property type="molecule type" value="Genomic_DNA"/>
</dbReference>
<dbReference type="AlphaFoldDB" id="A0A1Q5PV40"/>
<comment type="caution">
    <text evidence="2">The sequence shown here is derived from an EMBL/GenBank/DDBJ whole genome shotgun (WGS) entry which is preliminary data.</text>
</comment>
<accession>A0A1Q5PV40</accession>
<feature type="region of interest" description="Disordered" evidence="1">
    <location>
        <begin position="695"/>
        <end position="720"/>
    </location>
</feature>
<sequence>MNDFHSAVNRIPVLRREAMAAAGRGELSPALFGEHAPTGQDRLHAERLTGTLDLEMIVRTPLVYGEQTCQSDGSSPEVKVPRDAASNPIMPPTMIKGMLSRAYELLTTSRFRVFGDTSRRQRQERTVRGHSEPLTYRAATAQATTLFPGRVLQIGDQWVVEILRGRSRNFRAALVADDAEKGAGKIIDRAGQDLPPGSAAARERLEEFRRATPHGSRVKVKIGLGSTPLVTHVWNKDLQDYEEFFQAKDKDFSDYLTTVGFTCRTAPADRHARHLFSTKVYERFFFSDDVEPSRLPLTAEHLERYQQVLQSYLDCHAAPGGRRNRLNRAALRLQRLQKRSTPPGAVRTSSLSHDDLVFVQLRDAQFYPKSGVFPPSTQVMDVLPTMVGRRPYRLSPAQLAESQLVQPLPSRAQASAADRLFGFVIPGVEPEATGAVGGDVAAQGRLKFGPVRISPPPGEEKAICKPPKPQRLVPLMAPKTTSARRFLTDAQGATPRKKGGPLARHEYFQKGQLLGAAAYPVHRTILNGAGLPARAVNVTEELGTKQDNPKVRLAVCDWLKPGTRMTCRVQFTDITAPELAALLWLLEPRNLVPPGANRRKSGFLRLGLGKPLGLGAVEVRLASDGLQLVDHQTLVENYLKLTGCLGTVSKVVDPHHFPLPHEEYLRTTPWVRALQRAAFGYSDNLPVRYMSLDENKANNQTDSRTGEPKPGCGKSPADLF</sequence>
<feature type="region of interest" description="Disordered" evidence="1">
    <location>
        <begin position="67"/>
        <end position="91"/>
    </location>
</feature>